<organism evidence="3 4">
    <name type="scientific">Geodermatophilus sabuli</name>
    <dbReference type="NCBI Taxonomy" id="1564158"/>
    <lineage>
        <taxon>Bacteria</taxon>
        <taxon>Bacillati</taxon>
        <taxon>Actinomycetota</taxon>
        <taxon>Actinomycetes</taxon>
        <taxon>Geodermatophilales</taxon>
        <taxon>Geodermatophilaceae</taxon>
        <taxon>Geodermatophilus</taxon>
    </lineage>
</organism>
<proteinExistence type="predicted"/>
<dbReference type="Proteomes" id="UP000470246">
    <property type="component" value="Unassembled WGS sequence"/>
</dbReference>
<feature type="compositionally biased region" description="Low complexity" evidence="1">
    <location>
        <begin position="42"/>
        <end position="55"/>
    </location>
</feature>
<accession>A0A7K3VZI6</accession>
<protein>
    <recommendedName>
        <fullName evidence="2">DUF6318 domain-containing protein</fullName>
    </recommendedName>
</protein>
<name>A0A7K3VZI6_9ACTN</name>
<evidence type="ECO:0000259" key="2">
    <source>
        <dbReference type="Pfam" id="PF19843"/>
    </source>
</evidence>
<evidence type="ECO:0000313" key="4">
    <source>
        <dbReference type="Proteomes" id="UP000470246"/>
    </source>
</evidence>
<comment type="caution">
    <text evidence="3">The sequence shown here is derived from an EMBL/GenBank/DDBJ whole genome shotgun (WGS) entry which is preliminary data.</text>
</comment>
<dbReference type="AlphaFoldDB" id="A0A7K3VZI6"/>
<feature type="region of interest" description="Disordered" evidence="1">
    <location>
        <begin position="32"/>
        <end position="70"/>
    </location>
</feature>
<evidence type="ECO:0000313" key="3">
    <source>
        <dbReference type="EMBL" id="NEK58036.1"/>
    </source>
</evidence>
<reference evidence="3 4" key="1">
    <citation type="submission" date="2020-02" db="EMBL/GenBank/DDBJ databases">
        <title>Geodermatophilus sabuli CPCC 205279 I12A-02694.</title>
        <authorList>
            <person name="Jiang Z."/>
        </authorList>
    </citation>
    <scope>NUCLEOTIDE SEQUENCE [LARGE SCALE GENOMIC DNA]</scope>
    <source>
        <strain evidence="3 4">I12A-02694</strain>
    </source>
</reference>
<feature type="domain" description="DUF6318" evidence="2">
    <location>
        <begin position="64"/>
        <end position="196"/>
    </location>
</feature>
<keyword evidence="4" id="KW-1185">Reference proteome</keyword>
<evidence type="ECO:0000256" key="1">
    <source>
        <dbReference type="SAM" id="MobiDB-lite"/>
    </source>
</evidence>
<dbReference type="Pfam" id="PF19843">
    <property type="entry name" value="DUF6318"/>
    <property type="match status" value="1"/>
</dbReference>
<dbReference type="EMBL" id="JAAGWF010000009">
    <property type="protein sequence ID" value="NEK58036.1"/>
    <property type="molecule type" value="Genomic_DNA"/>
</dbReference>
<sequence length="201" mass="20698">MIDSGVDDVTRRWTLRLVAALAAGSAVLGGCSEPQEASDTLPPATAAPSTTEGLPPLGPPDLPMPDAARTQDAAGAEAFVRYYIDLINRTSTVMDAAPLREFSNGCADCDRIAANTESSAGANRDYEGGEITITALTAPLITDKRAEMAIRVNQAPLVVVGADGSVLSEEGSPAYTGIPGTAAATWDPTQATWTMATLAFG</sequence>
<dbReference type="InterPro" id="IPR046281">
    <property type="entry name" value="DUF6318"/>
</dbReference>
<gene>
    <name evidence="3" type="ORF">GCU56_09140</name>
</gene>